<dbReference type="Proteomes" id="UP001570071">
    <property type="component" value="Unassembled WGS sequence"/>
</dbReference>
<organism evidence="2 3">
    <name type="scientific">Vibrio pomeroyi</name>
    <dbReference type="NCBI Taxonomy" id="198832"/>
    <lineage>
        <taxon>Bacteria</taxon>
        <taxon>Pseudomonadati</taxon>
        <taxon>Pseudomonadota</taxon>
        <taxon>Gammaproteobacteria</taxon>
        <taxon>Vibrionales</taxon>
        <taxon>Vibrionaceae</taxon>
        <taxon>Vibrio</taxon>
    </lineage>
</organism>
<dbReference type="RefSeq" id="WP_269336778.1">
    <property type="nucleotide sequence ID" value="NZ_JBFSSG010000001.1"/>
</dbReference>
<sequence>MKTIKNNKTTLALFLSITFSTASFAAEQDVVSDIPVAPMNTQRLAVEAPPAGGAISNAVDQAIIDAVSKSMPAESVQALKNMQNPNVDVYGRPINPNAPGQNPALMNGLPQVKTENTAAPLNLPNSSAVTRGQPQLAASPVRQVKPEIAGTDPVIDKVRKKYKPHQIVKLKPGNGELIPVATGLQNRISTPFHEVEVKTSDSELPIAVEDGGFIYVTPMSQAPIGLMVGEKGMPETMVSLTLMPLDVPPVMVDVKVSLTRKQKAAHKAFVAEKKATADKEEYLAEARKGPTAQNDPRINPKHEERATSVLAAVANGELPQGFDMLDSIPAEDRYPCDITRMTMYHEVGQRLVSGREIIDVVLVKNDINGFREIREEYCLADDVIAVGVFDRATLAPGESSELYILRDKLHAEKQKRVRTRPRLTSSY</sequence>
<evidence type="ECO:0000313" key="2">
    <source>
        <dbReference type="EMBL" id="MEZ8719647.1"/>
    </source>
</evidence>
<proteinExistence type="predicted"/>
<protein>
    <submittedName>
        <fullName evidence="2">Type-F conjugative transfer system secretin TraK</fullName>
    </submittedName>
</protein>
<evidence type="ECO:0000313" key="3">
    <source>
        <dbReference type="Proteomes" id="UP001570071"/>
    </source>
</evidence>
<gene>
    <name evidence="2" type="ORF">AB6D66_01115</name>
</gene>
<feature type="chain" id="PRO_5046318927" evidence="1">
    <location>
        <begin position="26"/>
        <end position="427"/>
    </location>
</feature>
<evidence type="ECO:0000256" key="1">
    <source>
        <dbReference type="SAM" id="SignalP"/>
    </source>
</evidence>
<comment type="caution">
    <text evidence="2">The sequence shown here is derived from an EMBL/GenBank/DDBJ whole genome shotgun (WGS) entry which is preliminary data.</text>
</comment>
<keyword evidence="1" id="KW-0732">Signal</keyword>
<dbReference type="EMBL" id="JBFSSG010000001">
    <property type="protein sequence ID" value="MEZ8719647.1"/>
    <property type="molecule type" value="Genomic_DNA"/>
</dbReference>
<reference evidence="2 3" key="1">
    <citation type="journal article" date="2024" name="ISME J.">
        <title>Tailless and filamentous prophages are predominant in marine Vibrio.</title>
        <authorList>
            <person name="Steensen K."/>
            <person name="Seneca J."/>
            <person name="Bartlau N."/>
            <person name="Yu X.A."/>
            <person name="Hussain F.A."/>
            <person name="Polz M.F."/>
        </authorList>
    </citation>
    <scope>NUCLEOTIDE SEQUENCE [LARGE SCALE GENOMIC DNA]</scope>
    <source>
        <strain evidence="2 3">10N.239.312.F12</strain>
    </source>
</reference>
<name>A0ABV4MR84_9VIBR</name>
<feature type="signal peptide" evidence="1">
    <location>
        <begin position="1"/>
        <end position="25"/>
    </location>
</feature>
<keyword evidence="3" id="KW-1185">Reference proteome</keyword>
<accession>A0ABV4MR84</accession>